<evidence type="ECO:0000313" key="2">
    <source>
        <dbReference type="Proteomes" id="UP000324222"/>
    </source>
</evidence>
<name>A0A5B7HVB2_PORTR</name>
<sequence>MFFIRRTSAAQRT</sequence>
<proteinExistence type="predicted"/>
<keyword evidence="2" id="KW-1185">Reference proteome</keyword>
<organism evidence="1 2">
    <name type="scientific">Portunus trituberculatus</name>
    <name type="common">Swimming crab</name>
    <name type="synonym">Neptunus trituberculatus</name>
    <dbReference type="NCBI Taxonomy" id="210409"/>
    <lineage>
        <taxon>Eukaryota</taxon>
        <taxon>Metazoa</taxon>
        <taxon>Ecdysozoa</taxon>
        <taxon>Arthropoda</taxon>
        <taxon>Crustacea</taxon>
        <taxon>Multicrustacea</taxon>
        <taxon>Malacostraca</taxon>
        <taxon>Eumalacostraca</taxon>
        <taxon>Eucarida</taxon>
        <taxon>Decapoda</taxon>
        <taxon>Pleocyemata</taxon>
        <taxon>Brachyura</taxon>
        <taxon>Eubrachyura</taxon>
        <taxon>Portunoidea</taxon>
        <taxon>Portunidae</taxon>
        <taxon>Portuninae</taxon>
        <taxon>Portunus</taxon>
    </lineage>
</organism>
<protein>
    <submittedName>
        <fullName evidence="1">Uncharacterized protein</fullName>
    </submittedName>
</protein>
<evidence type="ECO:0000313" key="1">
    <source>
        <dbReference type="EMBL" id="MPC76981.1"/>
    </source>
</evidence>
<comment type="caution">
    <text evidence="1">The sequence shown here is derived from an EMBL/GenBank/DDBJ whole genome shotgun (WGS) entry which is preliminary data.</text>
</comment>
<dbReference type="EMBL" id="VSRR010044736">
    <property type="protein sequence ID" value="MPC76981.1"/>
    <property type="molecule type" value="Genomic_DNA"/>
</dbReference>
<gene>
    <name evidence="1" type="ORF">E2C01_071418</name>
</gene>
<reference evidence="1 2" key="1">
    <citation type="submission" date="2019-05" db="EMBL/GenBank/DDBJ databases">
        <title>Another draft genome of Portunus trituberculatus and its Hox gene families provides insights of decapod evolution.</title>
        <authorList>
            <person name="Jeong J.-H."/>
            <person name="Song I."/>
            <person name="Kim S."/>
            <person name="Choi T."/>
            <person name="Kim D."/>
            <person name="Ryu S."/>
            <person name="Kim W."/>
        </authorList>
    </citation>
    <scope>NUCLEOTIDE SEQUENCE [LARGE SCALE GENOMIC DNA]</scope>
    <source>
        <tissue evidence="1">Muscle</tissue>
    </source>
</reference>
<dbReference type="Proteomes" id="UP000324222">
    <property type="component" value="Unassembled WGS sequence"/>
</dbReference>
<accession>A0A5B7HVB2</accession>